<dbReference type="GO" id="GO:0005506">
    <property type="term" value="F:iron ion binding"/>
    <property type="evidence" value="ECO:0007669"/>
    <property type="project" value="InterPro"/>
</dbReference>
<keyword evidence="7 9" id="KW-0503">Monooxygenase</keyword>
<dbReference type="Proteomes" id="UP000324832">
    <property type="component" value="Unassembled WGS sequence"/>
</dbReference>
<dbReference type="PANTHER" id="PTHR24279:SF120">
    <property type="entry name" value="CYTOCHROME P450"/>
    <property type="match status" value="1"/>
</dbReference>
<keyword evidence="4 8" id="KW-0479">Metal-binding</keyword>
<dbReference type="PROSITE" id="PS00086">
    <property type="entry name" value="CYTOCHROME_P450"/>
    <property type="match status" value="1"/>
</dbReference>
<evidence type="ECO:0000256" key="1">
    <source>
        <dbReference type="ARBA" id="ARBA00001971"/>
    </source>
</evidence>
<dbReference type="EMBL" id="FZQP02005177">
    <property type="protein sequence ID" value="VVD01111.1"/>
    <property type="molecule type" value="Genomic_DNA"/>
</dbReference>
<dbReference type="Gene3D" id="1.10.630.10">
    <property type="entry name" value="Cytochrome P450"/>
    <property type="match status" value="1"/>
</dbReference>
<proteinExistence type="inferred from homology"/>
<protein>
    <recommendedName>
        <fullName evidence="12">Cytochrome P450</fullName>
    </recommendedName>
</protein>
<evidence type="ECO:0000256" key="7">
    <source>
        <dbReference type="ARBA" id="ARBA00023033"/>
    </source>
</evidence>
<dbReference type="AlphaFoldDB" id="A0A5E4QSZ7"/>
<dbReference type="InterPro" id="IPR002401">
    <property type="entry name" value="Cyt_P450_E_grp-I"/>
</dbReference>
<gene>
    <name evidence="10" type="ORF">LSINAPIS_LOCUS11604</name>
</gene>
<keyword evidence="11" id="KW-1185">Reference proteome</keyword>
<dbReference type="InterPro" id="IPR050479">
    <property type="entry name" value="CYP11_CYP27_families"/>
</dbReference>
<evidence type="ECO:0000256" key="6">
    <source>
        <dbReference type="ARBA" id="ARBA00023004"/>
    </source>
</evidence>
<evidence type="ECO:0000256" key="9">
    <source>
        <dbReference type="RuleBase" id="RU000461"/>
    </source>
</evidence>
<dbReference type="GO" id="GO:0016705">
    <property type="term" value="F:oxidoreductase activity, acting on paired donors, with incorporation or reduction of molecular oxygen"/>
    <property type="evidence" value="ECO:0007669"/>
    <property type="project" value="InterPro"/>
</dbReference>
<dbReference type="PRINTS" id="PR00463">
    <property type="entry name" value="EP450I"/>
</dbReference>
<dbReference type="Pfam" id="PF00067">
    <property type="entry name" value="p450"/>
    <property type="match status" value="2"/>
</dbReference>
<dbReference type="PANTHER" id="PTHR24279">
    <property type="entry name" value="CYTOCHROME P450"/>
    <property type="match status" value="1"/>
</dbReference>
<accession>A0A5E4QSZ7</accession>
<evidence type="ECO:0000256" key="3">
    <source>
        <dbReference type="ARBA" id="ARBA00022617"/>
    </source>
</evidence>
<evidence type="ECO:0000256" key="8">
    <source>
        <dbReference type="PIRSR" id="PIRSR602401-1"/>
    </source>
</evidence>
<evidence type="ECO:0000256" key="5">
    <source>
        <dbReference type="ARBA" id="ARBA00023002"/>
    </source>
</evidence>
<dbReference type="InterPro" id="IPR001128">
    <property type="entry name" value="Cyt_P450"/>
</dbReference>
<evidence type="ECO:0008006" key="12">
    <source>
        <dbReference type="Google" id="ProtNLM"/>
    </source>
</evidence>
<comment type="cofactor">
    <cofactor evidence="1 8">
        <name>heme</name>
        <dbReference type="ChEBI" id="CHEBI:30413"/>
    </cofactor>
</comment>
<keyword evidence="3 8" id="KW-0349">Heme</keyword>
<dbReference type="GO" id="GO:0004497">
    <property type="term" value="F:monooxygenase activity"/>
    <property type="evidence" value="ECO:0007669"/>
    <property type="project" value="UniProtKB-KW"/>
</dbReference>
<dbReference type="PRINTS" id="PR00385">
    <property type="entry name" value="P450"/>
</dbReference>
<keyword evidence="5 9" id="KW-0560">Oxidoreductase</keyword>
<dbReference type="InterPro" id="IPR017972">
    <property type="entry name" value="Cyt_P450_CS"/>
</dbReference>
<evidence type="ECO:0000256" key="4">
    <source>
        <dbReference type="ARBA" id="ARBA00022723"/>
    </source>
</evidence>
<evidence type="ECO:0000313" key="10">
    <source>
        <dbReference type="EMBL" id="VVD01111.1"/>
    </source>
</evidence>
<dbReference type="SUPFAM" id="SSF48264">
    <property type="entry name" value="Cytochrome P450"/>
    <property type="match status" value="1"/>
</dbReference>
<feature type="binding site" description="axial binding residue" evidence="8">
    <location>
        <position position="249"/>
    </location>
    <ligand>
        <name>heme</name>
        <dbReference type="ChEBI" id="CHEBI:30413"/>
    </ligand>
    <ligandPart>
        <name>Fe</name>
        <dbReference type="ChEBI" id="CHEBI:18248"/>
    </ligandPart>
</feature>
<dbReference type="GO" id="GO:0020037">
    <property type="term" value="F:heme binding"/>
    <property type="evidence" value="ECO:0007669"/>
    <property type="project" value="InterPro"/>
</dbReference>
<evidence type="ECO:0000313" key="11">
    <source>
        <dbReference type="Proteomes" id="UP000324832"/>
    </source>
</evidence>
<comment type="similarity">
    <text evidence="2 9">Belongs to the cytochrome P450 family.</text>
</comment>
<dbReference type="InterPro" id="IPR036396">
    <property type="entry name" value="Cyt_P450_sf"/>
</dbReference>
<evidence type="ECO:0000256" key="2">
    <source>
        <dbReference type="ARBA" id="ARBA00010617"/>
    </source>
</evidence>
<reference evidence="10 11" key="1">
    <citation type="submission" date="2017-07" db="EMBL/GenBank/DDBJ databases">
        <authorList>
            <person name="Talla V."/>
            <person name="Backstrom N."/>
        </authorList>
    </citation>
    <scope>NUCLEOTIDE SEQUENCE [LARGE SCALE GENOMIC DNA]</scope>
</reference>
<sequence>MMRNNEKSSCKLDMIVKLWALESICVIAVGRRLHCFDPNLPENSPAKKFVKIIQEFFDTIDQLEFKPSLWRYISTSAFRKAMAMYEEEEKLIQYFIKSAHRNSSVKESEISVLEKILAIDENLAVILAGDLIFGGVDTAIQNNLRDHLIRGDEQELYLKSVIKESMRMLPVAMGNIRVTTKPYQLFGYYVPENMQVSFGHQLLSMMDTHYPRPTEFIPDRWFVEKHHPLYHGNAHPFAFNPFGFGARSCIGRRIAEMELEIFLKIFITSFKVGWNGPPPRHRFSTLNFMETPFNFVIEDVM</sequence>
<organism evidence="10 11">
    <name type="scientific">Leptidea sinapis</name>
    <dbReference type="NCBI Taxonomy" id="189913"/>
    <lineage>
        <taxon>Eukaryota</taxon>
        <taxon>Metazoa</taxon>
        <taxon>Ecdysozoa</taxon>
        <taxon>Arthropoda</taxon>
        <taxon>Hexapoda</taxon>
        <taxon>Insecta</taxon>
        <taxon>Pterygota</taxon>
        <taxon>Neoptera</taxon>
        <taxon>Endopterygota</taxon>
        <taxon>Lepidoptera</taxon>
        <taxon>Glossata</taxon>
        <taxon>Ditrysia</taxon>
        <taxon>Papilionoidea</taxon>
        <taxon>Pieridae</taxon>
        <taxon>Dismorphiinae</taxon>
        <taxon>Leptidea</taxon>
    </lineage>
</organism>
<keyword evidence="6 8" id="KW-0408">Iron</keyword>
<name>A0A5E4QSZ7_9NEOP</name>